<proteinExistence type="predicted"/>
<keyword evidence="2" id="KW-1185">Reference proteome</keyword>
<dbReference type="EMBL" id="LGIA01000215">
    <property type="protein sequence ID" value="KOH42704.1"/>
    <property type="molecule type" value="Genomic_DNA"/>
</dbReference>
<reference evidence="2" key="1">
    <citation type="submission" date="2015-07" db="EMBL/GenBank/DDBJ databases">
        <title>Genome sequencing of Sunxiuqinia dokdonensis strain SK.</title>
        <authorList>
            <person name="Ahn S."/>
            <person name="Kim B.-C."/>
        </authorList>
    </citation>
    <scope>NUCLEOTIDE SEQUENCE [LARGE SCALE GENOMIC DNA]</scope>
    <source>
        <strain evidence="2">SK</strain>
    </source>
</reference>
<accession>A0A0L8V2T2</accession>
<sequence>MLIFNELFFSLIRKLKDYRQCVQKSDNFHFEIENKKSTFARTTPG</sequence>
<comment type="caution">
    <text evidence="1">The sequence shown here is derived from an EMBL/GenBank/DDBJ whole genome shotgun (WGS) entry which is preliminary data.</text>
</comment>
<evidence type="ECO:0000313" key="1">
    <source>
        <dbReference type="EMBL" id="KOH42704.1"/>
    </source>
</evidence>
<name>A0A0L8V2T2_9BACT</name>
<protein>
    <submittedName>
        <fullName evidence="1">Uncharacterized protein</fullName>
    </submittedName>
</protein>
<organism evidence="1 2">
    <name type="scientific">Sunxiuqinia dokdonensis</name>
    <dbReference type="NCBI Taxonomy" id="1409788"/>
    <lineage>
        <taxon>Bacteria</taxon>
        <taxon>Pseudomonadati</taxon>
        <taxon>Bacteroidota</taxon>
        <taxon>Bacteroidia</taxon>
        <taxon>Marinilabiliales</taxon>
        <taxon>Prolixibacteraceae</taxon>
        <taxon>Sunxiuqinia</taxon>
    </lineage>
</organism>
<dbReference type="Proteomes" id="UP000036958">
    <property type="component" value="Unassembled WGS sequence"/>
</dbReference>
<gene>
    <name evidence="1" type="ORF">NC99_44890</name>
</gene>
<evidence type="ECO:0000313" key="2">
    <source>
        <dbReference type="Proteomes" id="UP000036958"/>
    </source>
</evidence>
<dbReference type="AlphaFoldDB" id="A0A0L8V2T2"/>